<dbReference type="InterPro" id="IPR000626">
    <property type="entry name" value="Ubiquitin-like_dom"/>
</dbReference>
<name>A0A8H7D5L6_9AGAR</name>
<dbReference type="InterPro" id="IPR029071">
    <property type="entry name" value="Ubiquitin-like_domsf"/>
</dbReference>
<organism evidence="5 6">
    <name type="scientific">Mycena venus</name>
    <dbReference type="NCBI Taxonomy" id="2733690"/>
    <lineage>
        <taxon>Eukaryota</taxon>
        <taxon>Fungi</taxon>
        <taxon>Dikarya</taxon>
        <taxon>Basidiomycota</taxon>
        <taxon>Agaricomycotina</taxon>
        <taxon>Agaricomycetes</taxon>
        <taxon>Agaricomycetidae</taxon>
        <taxon>Agaricales</taxon>
        <taxon>Marasmiineae</taxon>
        <taxon>Mycenaceae</taxon>
        <taxon>Mycena</taxon>
    </lineage>
</organism>
<dbReference type="InterPro" id="IPR039732">
    <property type="entry name" value="Hub1/Ubl5"/>
</dbReference>
<dbReference type="PROSITE" id="PS50280">
    <property type="entry name" value="SET"/>
    <property type="match status" value="1"/>
</dbReference>
<dbReference type="OrthoDB" id="5945798at2759"/>
<evidence type="ECO:0000259" key="3">
    <source>
        <dbReference type="PROSITE" id="PS50053"/>
    </source>
</evidence>
<dbReference type="Pfam" id="PF00856">
    <property type="entry name" value="SET"/>
    <property type="match status" value="1"/>
</dbReference>
<accession>A0A8H7D5L6</accession>
<dbReference type="SUPFAM" id="SSF54236">
    <property type="entry name" value="Ubiquitin-like"/>
    <property type="match status" value="1"/>
</dbReference>
<dbReference type="AlphaFoldDB" id="A0A8H7D5L6"/>
<dbReference type="InterPro" id="IPR001214">
    <property type="entry name" value="SET_dom"/>
</dbReference>
<gene>
    <name evidence="5" type="ORF">MVEN_00574000</name>
</gene>
<evidence type="ECO:0000259" key="4">
    <source>
        <dbReference type="PROSITE" id="PS50280"/>
    </source>
</evidence>
<dbReference type="SMART" id="SM00317">
    <property type="entry name" value="SET"/>
    <property type="match status" value="1"/>
</dbReference>
<feature type="domain" description="SET" evidence="4">
    <location>
        <begin position="112"/>
        <end position="279"/>
    </location>
</feature>
<reference evidence="5" key="1">
    <citation type="submission" date="2020-05" db="EMBL/GenBank/DDBJ databases">
        <title>Mycena genomes resolve the evolution of fungal bioluminescence.</title>
        <authorList>
            <person name="Tsai I.J."/>
        </authorList>
    </citation>
    <scope>NUCLEOTIDE SEQUENCE</scope>
    <source>
        <strain evidence="5">CCC161011</strain>
    </source>
</reference>
<keyword evidence="6" id="KW-1185">Reference proteome</keyword>
<dbReference type="CDD" id="cd20071">
    <property type="entry name" value="SET_SMYD"/>
    <property type="match status" value="1"/>
</dbReference>
<evidence type="ECO:0000313" key="5">
    <source>
        <dbReference type="EMBL" id="KAF7362275.1"/>
    </source>
</evidence>
<sequence length="582" mass="65418">MKRGFLNGSKAKTRPLGPAIPEPIPKVPWYFPIGKQEPVDTSLPEGYKNNLQMKECDPRGGSTPDAMTFTTVPFGGSDGDEPSSECFFFPGSKEVLMKIPGFPHRLTQPATPTFRMIDVPGKGRGLVSSRALKMGDLILSERPLFVAARGVPVPFPPTFTREQIMQYHLKELEKLYEISVNRMCPEDKAALMALRNCHKEDGSGPLVGIVRTNGMALEGLRPSVKDETRDYSAICKDISRLNHSCSPNTAPRFHLPSFSWRLYAVRNIAEGEELTFQYITVDCPAAKRQQALKPYDFVCTCPACTDPAASDPRRAAISAFDAAHSGMLTSSFLDDALIAKCRTQIDLIVREGLEHLLLHFDVVKLLMQGCIAYGDAQGASEWAAKLDKCYWDENRDKEDLTKLLDPKSPVYQEHPLWRTLVDAGAPGRPPQYDADVEAVGRACWTKRVDHGARRWYDIPSTNEVNKKLDPSCILNRLRWLYPEITQFRNLRLQSARLFPTPFLLSRSPKMALIEVIANDRLGRKVRVKCSPDDTVGDLKKLIAAQTGTDHTKIQLKKWYTIYKDHITLSDYEIHDGMSLEMY</sequence>
<dbReference type="PANTHER" id="PTHR13042">
    <property type="entry name" value="UBIQUITIN-LIKE PROTEIN 5"/>
    <property type="match status" value="1"/>
</dbReference>
<proteinExistence type="predicted"/>
<dbReference type="PROSITE" id="PS50053">
    <property type="entry name" value="UBIQUITIN_2"/>
    <property type="match status" value="1"/>
</dbReference>
<dbReference type="FunFam" id="3.10.20.90:FF:000052">
    <property type="entry name" value="Ubiquitin-like protein 5"/>
    <property type="match status" value="1"/>
</dbReference>
<keyword evidence="2" id="KW-0833">Ubl conjugation pathway</keyword>
<dbReference type="Proteomes" id="UP000620124">
    <property type="component" value="Unassembled WGS sequence"/>
</dbReference>
<feature type="domain" description="Ubiquitin-like" evidence="3">
    <location>
        <begin position="513"/>
        <end position="582"/>
    </location>
</feature>
<dbReference type="Gene3D" id="3.10.20.90">
    <property type="entry name" value="Phosphatidylinositol 3-kinase Catalytic Subunit, Chain A, domain 1"/>
    <property type="match status" value="1"/>
</dbReference>
<evidence type="ECO:0000256" key="1">
    <source>
        <dbReference type="ARBA" id="ARBA00014108"/>
    </source>
</evidence>
<comment type="caution">
    <text evidence="5">The sequence shown here is derived from an EMBL/GenBank/DDBJ whole genome shotgun (WGS) entry which is preliminary data.</text>
</comment>
<evidence type="ECO:0000313" key="6">
    <source>
        <dbReference type="Proteomes" id="UP000620124"/>
    </source>
</evidence>
<dbReference type="SUPFAM" id="SSF82199">
    <property type="entry name" value="SET domain"/>
    <property type="match status" value="1"/>
</dbReference>
<dbReference type="Gene3D" id="2.170.270.10">
    <property type="entry name" value="SET domain"/>
    <property type="match status" value="1"/>
</dbReference>
<protein>
    <recommendedName>
        <fullName evidence="1">Ubiquitin-like modifier HUB1</fullName>
    </recommendedName>
</protein>
<evidence type="ECO:0000256" key="2">
    <source>
        <dbReference type="ARBA" id="ARBA00022786"/>
    </source>
</evidence>
<dbReference type="EMBL" id="JACAZI010000004">
    <property type="protein sequence ID" value="KAF7362275.1"/>
    <property type="molecule type" value="Genomic_DNA"/>
</dbReference>
<dbReference type="InterPro" id="IPR046341">
    <property type="entry name" value="SET_dom_sf"/>
</dbReference>
<dbReference type="CDD" id="cd01791">
    <property type="entry name" value="Ubl_UBL5"/>
    <property type="match status" value="1"/>
</dbReference>